<evidence type="ECO:0000313" key="4">
    <source>
        <dbReference type="Proteomes" id="UP001165121"/>
    </source>
</evidence>
<evidence type="ECO:0000256" key="2">
    <source>
        <dbReference type="SAM" id="MobiDB-lite"/>
    </source>
</evidence>
<gene>
    <name evidence="3" type="ORF">Pfra01_001152600</name>
</gene>
<sequence length="448" mass="49551">MRSCPVDSIELQLHLLAVLFKSAAPSGATRLEKANNNQINPPRPVNTSGKVLSGCTKRMDGLLAMLDSNSENSDSESRRRSISPCRDETATLANACIWTLSTDLASNEELQLTSSGTTTCRWKDCKKVDKTNEGCAFQICSRTGCDREAHVACVAAMLDAFGAGATFNSAASSKRCYNTLVNLSKKAAVAPPTGKKRVMWHNDGPSDDLSSLSVLIDWISYGDNYDRYRGGEVQNGETKVALAEQMSRLIPSKELRQCALQKTSRARSHRLSHHIEPRWIGLQRLAKVSKTNQPCASAFLRGVVNVGFRKEDTESEGASSSDDSTGEIEEKTKQTNAAPERSASIPISIGRPQSKRIRKDDLSSQPAFGRPKEAQLAQQRDQQHAELDLRKQEICLREKEFDARGKQLENEARLANAQIEESNAQAMKLKEEHSPVMRMLRWSISNRE</sequence>
<dbReference type="OrthoDB" id="167710at2759"/>
<feature type="coiled-coil region" evidence="1">
    <location>
        <begin position="405"/>
        <end position="432"/>
    </location>
</feature>
<dbReference type="Proteomes" id="UP001165121">
    <property type="component" value="Unassembled WGS sequence"/>
</dbReference>
<protein>
    <submittedName>
        <fullName evidence="3">Unnamed protein product</fullName>
    </submittedName>
</protein>
<name>A0A9W6XI13_9STRA</name>
<comment type="caution">
    <text evidence="3">The sequence shown here is derived from an EMBL/GenBank/DDBJ whole genome shotgun (WGS) entry which is preliminary data.</text>
</comment>
<feature type="region of interest" description="Disordered" evidence="2">
    <location>
        <begin position="66"/>
        <end position="85"/>
    </location>
</feature>
<dbReference type="AlphaFoldDB" id="A0A9W6XI13"/>
<feature type="compositionally biased region" description="Basic and acidic residues" evidence="2">
    <location>
        <begin position="75"/>
        <end position="85"/>
    </location>
</feature>
<keyword evidence="1" id="KW-0175">Coiled coil</keyword>
<organism evidence="3 4">
    <name type="scientific">Phytophthora fragariaefolia</name>
    <dbReference type="NCBI Taxonomy" id="1490495"/>
    <lineage>
        <taxon>Eukaryota</taxon>
        <taxon>Sar</taxon>
        <taxon>Stramenopiles</taxon>
        <taxon>Oomycota</taxon>
        <taxon>Peronosporomycetes</taxon>
        <taxon>Peronosporales</taxon>
        <taxon>Peronosporaceae</taxon>
        <taxon>Phytophthora</taxon>
    </lineage>
</organism>
<dbReference type="EMBL" id="BSXT01001135">
    <property type="protein sequence ID" value="GMF39125.1"/>
    <property type="molecule type" value="Genomic_DNA"/>
</dbReference>
<reference evidence="3" key="1">
    <citation type="submission" date="2023-04" db="EMBL/GenBank/DDBJ databases">
        <title>Phytophthora fragariaefolia NBRC 109709.</title>
        <authorList>
            <person name="Ichikawa N."/>
            <person name="Sato H."/>
            <person name="Tonouchi N."/>
        </authorList>
    </citation>
    <scope>NUCLEOTIDE SEQUENCE</scope>
    <source>
        <strain evidence="3">NBRC 109709</strain>
    </source>
</reference>
<proteinExistence type="predicted"/>
<feature type="region of interest" description="Disordered" evidence="2">
    <location>
        <begin position="311"/>
        <end position="372"/>
    </location>
</feature>
<accession>A0A9W6XI13</accession>
<keyword evidence="4" id="KW-1185">Reference proteome</keyword>
<evidence type="ECO:0000256" key="1">
    <source>
        <dbReference type="SAM" id="Coils"/>
    </source>
</evidence>
<evidence type="ECO:0000313" key="3">
    <source>
        <dbReference type="EMBL" id="GMF39125.1"/>
    </source>
</evidence>